<dbReference type="OrthoDB" id="2588098at2759"/>
<feature type="region of interest" description="Disordered" evidence="1">
    <location>
        <begin position="196"/>
        <end position="243"/>
    </location>
</feature>
<dbReference type="EMBL" id="JAPEUY010000004">
    <property type="protein sequence ID" value="KAJ4373986.1"/>
    <property type="molecule type" value="Genomic_DNA"/>
</dbReference>
<reference evidence="3" key="1">
    <citation type="submission" date="2022-10" db="EMBL/GenBank/DDBJ databases">
        <title>Tapping the CABI collections for fungal endophytes: first genome assemblies for Collariella, Neodidymelliopsis, Ascochyta clinopodiicola, Didymella pomorum, Didymosphaeria variabile, Neocosmospora piperis and Neocucurbitaria cava.</title>
        <authorList>
            <person name="Hill R."/>
        </authorList>
    </citation>
    <scope>NUCLEOTIDE SEQUENCE</scope>
    <source>
        <strain evidence="3">IMI 356814</strain>
    </source>
</reference>
<evidence type="ECO:0000259" key="2">
    <source>
        <dbReference type="Pfam" id="PF13298"/>
    </source>
</evidence>
<gene>
    <name evidence="3" type="ORF">N0V83_002725</name>
</gene>
<feature type="domain" description="DNA ligase D 3'-phosphoesterase" evidence="2">
    <location>
        <begin position="116"/>
        <end position="270"/>
    </location>
</feature>
<feature type="compositionally biased region" description="Basic residues" evidence="1">
    <location>
        <begin position="282"/>
        <end position="292"/>
    </location>
</feature>
<dbReference type="Pfam" id="PF13298">
    <property type="entry name" value="LigD_N"/>
    <property type="match status" value="1"/>
</dbReference>
<evidence type="ECO:0000313" key="3">
    <source>
        <dbReference type="EMBL" id="KAJ4373986.1"/>
    </source>
</evidence>
<name>A0A9W8YDA5_9PLEO</name>
<accession>A0A9W8YDA5</accession>
<organism evidence="3 4">
    <name type="scientific">Neocucurbitaria cava</name>
    <dbReference type="NCBI Taxonomy" id="798079"/>
    <lineage>
        <taxon>Eukaryota</taxon>
        <taxon>Fungi</taxon>
        <taxon>Dikarya</taxon>
        <taxon>Ascomycota</taxon>
        <taxon>Pezizomycotina</taxon>
        <taxon>Dothideomycetes</taxon>
        <taxon>Pleosporomycetidae</taxon>
        <taxon>Pleosporales</taxon>
        <taxon>Pleosporineae</taxon>
        <taxon>Cucurbitariaceae</taxon>
        <taxon>Neocucurbitaria</taxon>
    </lineage>
</organism>
<feature type="compositionally biased region" description="Polar residues" evidence="1">
    <location>
        <begin position="33"/>
        <end position="42"/>
    </location>
</feature>
<sequence>MSIPPHGLTTMDLPSSLARDISPPRPLKRRRTPGNTSPSAISTEEECKKPPPSIEPTLAAVEAGKAKIDDHLAYFKAHLAKALRSTGPETPRLSISDFSALYQDNQKETGHHFVIHQHNHPRAGVHYDLRLQFSELSSMSFAVPKGLPGDPNSRSMGRMAIETRIHNYWNHLIESASAKTGSLLIWDTGTYEVLPRKMGNKSGKGMPSPVATDNENSSSDSEDDGRKSTTASTQQQSRPNENAKLISAFQTRYMRLRLHGTRLPKNYTIILRLPSNEIIKRSPARRKKKSRQKQTQNAHSHNTDSDSEPEPDFDLITIQAVENHKQEEEEEDLNTDSEEDAQTRATNAYPGSTNSIGSIHQRHWFLQLDRQNSGFVLLPIDKNYSSSGGGDSKGKWVCGGKDGGGGFDAFLVRGRDFERSVVTGRLAREVESDEGVGEGFVGRGGWVGVDW</sequence>
<proteinExistence type="predicted"/>
<dbReference type="PANTHER" id="PTHR39465">
    <property type="entry name" value="DNA LIGASE D, 3'-PHOSPHOESTERASE DOMAIN"/>
    <property type="match status" value="1"/>
</dbReference>
<keyword evidence="4" id="KW-1185">Reference proteome</keyword>
<feature type="region of interest" description="Disordered" evidence="1">
    <location>
        <begin position="1"/>
        <end position="53"/>
    </location>
</feature>
<feature type="region of interest" description="Disordered" evidence="1">
    <location>
        <begin position="280"/>
        <end position="311"/>
    </location>
</feature>
<protein>
    <recommendedName>
        <fullName evidence="2">DNA ligase D 3'-phosphoesterase domain-containing protein</fullName>
    </recommendedName>
</protein>
<dbReference type="AlphaFoldDB" id="A0A9W8YDA5"/>
<comment type="caution">
    <text evidence="3">The sequence shown here is derived from an EMBL/GenBank/DDBJ whole genome shotgun (WGS) entry which is preliminary data.</text>
</comment>
<dbReference type="InterPro" id="IPR014144">
    <property type="entry name" value="LigD_PE_domain"/>
</dbReference>
<evidence type="ECO:0000256" key="1">
    <source>
        <dbReference type="SAM" id="MobiDB-lite"/>
    </source>
</evidence>
<dbReference type="Proteomes" id="UP001140560">
    <property type="component" value="Unassembled WGS sequence"/>
</dbReference>
<feature type="compositionally biased region" description="Polar residues" evidence="1">
    <location>
        <begin position="228"/>
        <end position="240"/>
    </location>
</feature>
<dbReference type="PANTHER" id="PTHR39465:SF1">
    <property type="entry name" value="DNA LIGASE D 3'-PHOSPHOESTERASE DOMAIN-CONTAINING PROTEIN"/>
    <property type="match status" value="1"/>
</dbReference>
<evidence type="ECO:0000313" key="4">
    <source>
        <dbReference type="Proteomes" id="UP001140560"/>
    </source>
</evidence>